<proteinExistence type="predicted"/>
<dbReference type="AlphaFoldDB" id="A0A183AX96"/>
<dbReference type="Gene3D" id="3.60.10.10">
    <property type="entry name" value="Endonuclease/exonuclease/phosphatase"/>
    <property type="match status" value="1"/>
</dbReference>
<evidence type="ECO:0000313" key="1">
    <source>
        <dbReference type="EMBL" id="VDP88693.1"/>
    </source>
</evidence>
<protein>
    <submittedName>
        <fullName evidence="3">Endo/exonuclease/phosphatase domain-containing protein</fullName>
    </submittedName>
</protein>
<gene>
    <name evidence="1" type="ORF">ECPE_LOCUS11581</name>
</gene>
<dbReference type="InterPro" id="IPR036691">
    <property type="entry name" value="Endo/exonu/phosph_ase_sf"/>
</dbReference>
<dbReference type="EMBL" id="UZAN01051114">
    <property type="protein sequence ID" value="VDP88693.1"/>
    <property type="molecule type" value="Genomic_DNA"/>
</dbReference>
<accession>A0A183AX96</accession>
<name>A0A183AX96_9TREM</name>
<dbReference type="OrthoDB" id="6242194at2759"/>
<keyword evidence="2" id="KW-1185">Reference proteome</keyword>
<dbReference type="PANTHER" id="PTHR23227">
    <property type="entry name" value="BUCENTAUR RELATED"/>
    <property type="match status" value="1"/>
</dbReference>
<evidence type="ECO:0000313" key="3">
    <source>
        <dbReference type="WBParaSite" id="ECPE_0001161601-mRNA-1"/>
    </source>
</evidence>
<reference evidence="1 2" key="2">
    <citation type="submission" date="2018-11" db="EMBL/GenBank/DDBJ databases">
        <authorList>
            <consortium name="Pathogen Informatics"/>
        </authorList>
    </citation>
    <scope>NUCLEOTIDE SEQUENCE [LARGE SCALE GENOMIC DNA]</scope>
    <source>
        <strain evidence="1 2">Egypt</strain>
    </source>
</reference>
<dbReference type="SUPFAM" id="SSF56219">
    <property type="entry name" value="DNase I-like"/>
    <property type="match status" value="1"/>
</dbReference>
<dbReference type="CDD" id="cd09076">
    <property type="entry name" value="L1-EN"/>
    <property type="match status" value="1"/>
</dbReference>
<sequence>MGRLKMVRHVHATAFPGSDAPCALPVAGVTHEQAGNPNHLRTESRIHVACWNVRTLLDTGSQCITMRSLHDYKVDICCLSEVRLLNCGTKLINVQHSNANYRLYHKGPTDNSGLHGVVSAVSGRANNAMISWEPISPRIAIVRFRGKPFNLTVIAVYAPTLHAKEPIKDDFYNQVQDAVNRSPRRDILVIAEDWNARTGPSDELTQHVLGKLGLVQRCENDKRLVTFADPNRLVVTNTYLQHPGKHLLMWYSNDGRTAHQIDYILARARWASSTEDFRSYRGAETGNRNSADHTLVRPHFKIYLTRLPGKFNVTLLERPERRQAMLNATASNIAETCFDDSTVDAQWSTLKTSIREAALEQLGEILRRKRDWISERRLQLSTEVSPSVLFLQNVCNPFIVLL</sequence>
<dbReference type="WBParaSite" id="ECPE_0001161601-mRNA-1">
    <property type="protein sequence ID" value="ECPE_0001161601-mRNA-1"/>
    <property type="gene ID" value="ECPE_0001161601"/>
</dbReference>
<organism evidence="3">
    <name type="scientific">Echinostoma caproni</name>
    <dbReference type="NCBI Taxonomy" id="27848"/>
    <lineage>
        <taxon>Eukaryota</taxon>
        <taxon>Metazoa</taxon>
        <taxon>Spiralia</taxon>
        <taxon>Lophotrochozoa</taxon>
        <taxon>Platyhelminthes</taxon>
        <taxon>Trematoda</taxon>
        <taxon>Digenea</taxon>
        <taxon>Plagiorchiida</taxon>
        <taxon>Echinostomata</taxon>
        <taxon>Echinostomatoidea</taxon>
        <taxon>Echinostomatidae</taxon>
        <taxon>Echinostoma</taxon>
    </lineage>
</organism>
<dbReference type="Proteomes" id="UP000272942">
    <property type="component" value="Unassembled WGS sequence"/>
</dbReference>
<reference evidence="3" key="1">
    <citation type="submission" date="2016-06" db="UniProtKB">
        <authorList>
            <consortium name="WormBaseParasite"/>
        </authorList>
    </citation>
    <scope>IDENTIFICATION</scope>
</reference>
<dbReference type="InterPro" id="IPR027124">
    <property type="entry name" value="Swc5/CFDP1/2"/>
</dbReference>
<evidence type="ECO:0000313" key="2">
    <source>
        <dbReference type="Proteomes" id="UP000272942"/>
    </source>
</evidence>
<dbReference type="PANTHER" id="PTHR23227:SF67">
    <property type="entry name" value="CRANIOFACIAL DEVELOPMENT PROTEIN 2-LIKE"/>
    <property type="match status" value="1"/>
</dbReference>